<feature type="compositionally biased region" description="Basic and acidic residues" evidence="1">
    <location>
        <begin position="22"/>
        <end position="35"/>
    </location>
</feature>
<organism evidence="3 4">
    <name type="scientific">Botryobasidium botryosum (strain FD-172 SS1)</name>
    <dbReference type="NCBI Taxonomy" id="930990"/>
    <lineage>
        <taxon>Eukaryota</taxon>
        <taxon>Fungi</taxon>
        <taxon>Dikarya</taxon>
        <taxon>Basidiomycota</taxon>
        <taxon>Agaricomycotina</taxon>
        <taxon>Agaricomycetes</taxon>
        <taxon>Cantharellales</taxon>
        <taxon>Botryobasidiaceae</taxon>
        <taxon>Botryobasidium</taxon>
    </lineage>
</organism>
<reference evidence="4" key="1">
    <citation type="journal article" date="2014" name="Proc. Natl. Acad. Sci. U.S.A.">
        <title>Extensive sampling of basidiomycete genomes demonstrates inadequacy of the white-rot/brown-rot paradigm for wood decay fungi.</title>
        <authorList>
            <person name="Riley R."/>
            <person name="Salamov A.A."/>
            <person name="Brown D.W."/>
            <person name="Nagy L.G."/>
            <person name="Floudas D."/>
            <person name="Held B.W."/>
            <person name="Levasseur A."/>
            <person name="Lombard V."/>
            <person name="Morin E."/>
            <person name="Otillar R."/>
            <person name="Lindquist E.A."/>
            <person name="Sun H."/>
            <person name="LaButti K.M."/>
            <person name="Schmutz J."/>
            <person name="Jabbour D."/>
            <person name="Luo H."/>
            <person name="Baker S.E."/>
            <person name="Pisabarro A.G."/>
            <person name="Walton J.D."/>
            <person name="Blanchette R.A."/>
            <person name="Henrissat B."/>
            <person name="Martin F."/>
            <person name="Cullen D."/>
            <person name="Hibbett D.S."/>
            <person name="Grigoriev I.V."/>
        </authorList>
    </citation>
    <scope>NUCLEOTIDE SEQUENCE [LARGE SCALE GENOMIC DNA]</scope>
    <source>
        <strain evidence="4">FD-172 SS1</strain>
    </source>
</reference>
<dbReference type="EMBL" id="KL198021">
    <property type="protein sequence ID" value="KDQ18422.1"/>
    <property type="molecule type" value="Genomic_DNA"/>
</dbReference>
<evidence type="ECO:0000313" key="3">
    <source>
        <dbReference type="EMBL" id="KDQ18422.1"/>
    </source>
</evidence>
<accession>A0A067N2S2</accession>
<dbReference type="Proteomes" id="UP000027195">
    <property type="component" value="Unassembled WGS sequence"/>
</dbReference>
<dbReference type="InParanoid" id="A0A067N2S2"/>
<proteinExistence type="predicted"/>
<name>A0A067N2S2_BOTB1</name>
<sequence>MDHQIVDIKHKPGVENAVADALSRRWSKDRERTPEDGSATTTTPNWGDRKGIVHNVFAIATELSTTPLETRFADNVYFADIVKFLARPESFGTDARARKRAGHKAEGFIVEGDKLWRVGGKGARALPKVECVPAKEGWAKARAAHKEGGHFGRDHTKTRLMRHYFWPKIDADV</sequence>
<dbReference type="HOGENOM" id="CLU_132418_0_0_1"/>
<evidence type="ECO:0000256" key="1">
    <source>
        <dbReference type="SAM" id="MobiDB-lite"/>
    </source>
</evidence>
<feature type="domain" description="Integrase zinc-binding" evidence="2">
    <location>
        <begin position="142"/>
        <end position="173"/>
    </location>
</feature>
<dbReference type="OrthoDB" id="3234307at2759"/>
<dbReference type="AlphaFoldDB" id="A0A067N2S2"/>
<dbReference type="Gene3D" id="1.10.340.70">
    <property type="match status" value="1"/>
</dbReference>
<protein>
    <recommendedName>
        <fullName evidence="2">Integrase zinc-binding domain-containing protein</fullName>
    </recommendedName>
</protein>
<evidence type="ECO:0000259" key="2">
    <source>
        <dbReference type="Pfam" id="PF17921"/>
    </source>
</evidence>
<evidence type="ECO:0000313" key="4">
    <source>
        <dbReference type="Proteomes" id="UP000027195"/>
    </source>
</evidence>
<gene>
    <name evidence="3" type="ORF">BOTBODRAFT_103675</name>
</gene>
<dbReference type="InterPro" id="IPR041588">
    <property type="entry name" value="Integrase_H2C2"/>
</dbReference>
<feature type="non-terminal residue" evidence="3">
    <location>
        <position position="173"/>
    </location>
</feature>
<keyword evidence="4" id="KW-1185">Reference proteome</keyword>
<feature type="region of interest" description="Disordered" evidence="1">
    <location>
        <begin position="19"/>
        <end position="47"/>
    </location>
</feature>
<dbReference type="STRING" id="930990.A0A067N2S2"/>
<dbReference type="Pfam" id="PF17921">
    <property type="entry name" value="Integrase_H2C2"/>
    <property type="match status" value="1"/>
</dbReference>